<feature type="coiled-coil region" evidence="10">
    <location>
        <begin position="50"/>
        <end position="77"/>
    </location>
</feature>
<dbReference type="SUPFAM" id="SSF47384">
    <property type="entry name" value="Homodimeric domain of signal transducing histidine kinase"/>
    <property type="match status" value="1"/>
</dbReference>
<dbReference type="Pfam" id="PF02518">
    <property type="entry name" value="HATPase_c"/>
    <property type="match status" value="1"/>
</dbReference>
<proteinExistence type="predicted"/>
<sequence length="666" mass="71901">MDSPAPSPPGATPERDGRRTPGNPLGRQLLVAIVLFSLAASLVSTAVQLAADYRGEVHALEERLEQLRTSYAQSVAQSLWSLDEAPLRIQLEGMTTLPDIVRAEVDSTLGTHYEAGAAPRTERGVVRSIPLYHGETLLGTLRVSATLEDIHARLRARVLVILATHAAQTFLIALFVLFVVQRRVTQHLATMAAYTRGLNPAHLDAPLVLRREAPGPSGRDELDEVCSAINEMRESLRQELGERQRSEAANALLAEAGEVLLSSLEAEQVLPRVASLCVGALADWCVIDLVEDGEVRRVGGAHGDAAKRPLLDELRRRYPPGPGSAAPSARVMRQGEPVLEPQLSEDRLRALCADEEHLRLVQALGSQSLLVVPLVARGHVVGSISLVSATPERYGPAELALARELARRAAIAIDNARLYLHAERAIRLREVFLSVAAHELRTPLLPLQLRLQSLLRRGRSGAPLEPARVLEEVAAAERQTKQLGLLVDQLLDVSLLSAGHALELRRRRVDLGELVAGVLEELRPQVEASGSEVRRELGGPAVGWWDARRVEQVVTGLVRNALKFGEGRPIDVRVTPRDGAVVLVVKDNGIGMPEGERVRLFERFGRGVPVRHYGGLGLGLYLTRRLVEAHGGSISVESRPGEGSTFTVALPVGEAPGAAEGPGAVG</sequence>
<dbReference type="InterPro" id="IPR036097">
    <property type="entry name" value="HisK_dim/P_sf"/>
</dbReference>
<evidence type="ECO:0000256" key="5">
    <source>
        <dbReference type="ARBA" id="ARBA00022679"/>
    </source>
</evidence>
<evidence type="ECO:0000256" key="7">
    <source>
        <dbReference type="ARBA" id="ARBA00022777"/>
    </source>
</evidence>
<name>A0AAC8TAI7_9BACT</name>
<feature type="transmembrane region" description="Helical" evidence="12">
    <location>
        <begin position="158"/>
        <end position="180"/>
    </location>
</feature>
<dbReference type="InterPro" id="IPR005467">
    <property type="entry name" value="His_kinase_dom"/>
</dbReference>
<dbReference type="SMART" id="SM00387">
    <property type="entry name" value="HATPase_c"/>
    <property type="match status" value="1"/>
</dbReference>
<dbReference type="Gene3D" id="6.10.340.10">
    <property type="match status" value="1"/>
</dbReference>
<feature type="transmembrane region" description="Helical" evidence="12">
    <location>
        <begin position="29"/>
        <end position="51"/>
    </location>
</feature>
<dbReference type="EMBL" id="QUMU01000006">
    <property type="protein sequence ID" value="REG30716.1"/>
    <property type="molecule type" value="Genomic_DNA"/>
</dbReference>
<keyword evidence="7 15" id="KW-0418">Kinase</keyword>
<protein>
    <recommendedName>
        <fullName evidence="3">histidine kinase</fullName>
        <ecNumber evidence="3">2.7.13.3</ecNumber>
    </recommendedName>
</protein>
<dbReference type="InterPro" id="IPR036890">
    <property type="entry name" value="HATPase_C_sf"/>
</dbReference>
<dbReference type="PROSITE" id="PS50885">
    <property type="entry name" value="HAMP"/>
    <property type="match status" value="1"/>
</dbReference>
<evidence type="ECO:0000256" key="2">
    <source>
        <dbReference type="ARBA" id="ARBA00004370"/>
    </source>
</evidence>
<dbReference type="GO" id="GO:0007234">
    <property type="term" value="P:osmosensory signaling via phosphorelay pathway"/>
    <property type="evidence" value="ECO:0007669"/>
    <property type="project" value="TreeGrafter"/>
</dbReference>
<accession>A0AAC8TAI7</accession>
<dbReference type="InterPro" id="IPR003594">
    <property type="entry name" value="HATPase_dom"/>
</dbReference>
<keyword evidence="12" id="KW-1133">Transmembrane helix</keyword>
<keyword evidence="6" id="KW-0547">Nucleotide-binding</keyword>
<feature type="domain" description="HAMP" evidence="14">
    <location>
        <begin position="182"/>
        <end position="241"/>
    </location>
</feature>
<keyword evidence="4" id="KW-0597">Phosphoprotein</keyword>
<comment type="catalytic activity">
    <reaction evidence="1">
        <text>ATP + protein L-histidine = ADP + protein N-phospho-L-histidine.</text>
        <dbReference type="EC" id="2.7.13.3"/>
    </reaction>
</comment>
<evidence type="ECO:0000259" key="13">
    <source>
        <dbReference type="PROSITE" id="PS50109"/>
    </source>
</evidence>
<dbReference type="InterPro" id="IPR003660">
    <property type="entry name" value="HAMP_dom"/>
</dbReference>
<dbReference type="SUPFAM" id="SSF55874">
    <property type="entry name" value="ATPase domain of HSP90 chaperone/DNA topoisomerase II/histidine kinase"/>
    <property type="match status" value="1"/>
</dbReference>
<dbReference type="GO" id="GO:0000155">
    <property type="term" value="F:phosphorelay sensor kinase activity"/>
    <property type="evidence" value="ECO:0007669"/>
    <property type="project" value="InterPro"/>
</dbReference>
<dbReference type="PROSITE" id="PS50109">
    <property type="entry name" value="HIS_KIN"/>
    <property type="match status" value="1"/>
</dbReference>
<dbReference type="Pfam" id="PF01590">
    <property type="entry name" value="GAF"/>
    <property type="match status" value="1"/>
</dbReference>
<evidence type="ECO:0000313" key="16">
    <source>
        <dbReference type="EMBL" id="REG30716.1"/>
    </source>
</evidence>
<dbReference type="Pfam" id="PF17149">
    <property type="entry name" value="CHASE5"/>
    <property type="match status" value="1"/>
</dbReference>
<comment type="subcellular location">
    <subcellularLocation>
        <location evidence="2">Membrane</location>
    </subcellularLocation>
</comment>
<dbReference type="Gene3D" id="1.10.287.130">
    <property type="match status" value="1"/>
</dbReference>
<dbReference type="GO" id="GO:0016020">
    <property type="term" value="C:membrane"/>
    <property type="evidence" value="ECO:0007669"/>
    <property type="project" value="UniProtKB-SubCell"/>
</dbReference>
<dbReference type="SMART" id="SM00065">
    <property type="entry name" value="GAF"/>
    <property type="match status" value="1"/>
</dbReference>
<dbReference type="InterPro" id="IPR050351">
    <property type="entry name" value="BphY/WalK/GraS-like"/>
</dbReference>
<organism evidence="15 17">
    <name type="scientific">Archangium gephyra</name>
    <dbReference type="NCBI Taxonomy" id="48"/>
    <lineage>
        <taxon>Bacteria</taxon>
        <taxon>Pseudomonadati</taxon>
        <taxon>Myxococcota</taxon>
        <taxon>Myxococcia</taxon>
        <taxon>Myxococcales</taxon>
        <taxon>Cystobacterineae</taxon>
        <taxon>Archangiaceae</taxon>
        <taxon>Archangium</taxon>
    </lineage>
</organism>
<reference evidence="15 17" key="1">
    <citation type="submission" date="2015-05" db="EMBL/GenBank/DDBJ databases">
        <title>Genome assembly of Archangium gephyra DSM 2261.</title>
        <authorList>
            <person name="Sharma G."/>
            <person name="Subramanian S."/>
        </authorList>
    </citation>
    <scope>NUCLEOTIDE SEQUENCE [LARGE SCALE GENOMIC DNA]</scope>
    <source>
        <strain evidence="15 17">DSM 2261</strain>
    </source>
</reference>
<evidence type="ECO:0000256" key="6">
    <source>
        <dbReference type="ARBA" id="ARBA00022741"/>
    </source>
</evidence>
<dbReference type="InterPro" id="IPR003661">
    <property type="entry name" value="HisK_dim/P_dom"/>
</dbReference>
<dbReference type="GO" id="GO:0005524">
    <property type="term" value="F:ATP binding"/>
    <property type="evidence" value="ECO:0007669"/>
    <property type="project" value="UniProtKB-KW"/>
</dbReference>
<dbReference type="AlphaFoldDB" id="A0AAC8TAI7"/>
<dbReference type="Proteomes" id="UP000256345">
    <property type="component" value="Unassembled WGS sequence"/>
</dbReference>
<dbReference type="InterPro" id="IPR004358">
    <property type="entry name" value="Sig_transdc_His_kin-like_C"/>
</dbReference>
<keyword evidence="18" id="KW-1185">Reference proteome</keyword>
<evidence type="ECO:0000313" key="17">
    <source>
        <dbReference type="Proteomes" id="UP000035579"/>
    </source>
</evidence>
<evidence type="ECO:0000256" key="8">
    <source>
        <dbReference type="ARBA" id="ARBA00022840"/>
    </source>
</evidence>
<keyword evidence="12" id="KW-0812">Transmembrane</keyword>
<keyword evidence="10" id="KW-0175">Coiled coil</keyword>
<evidence type="ECO:0000256" key="10">
    <source>
        <dbReference type="SAM" id="Coils"/>
    </source>
</evidence>
<evidence type="ECO:0000256" key="1">
    <source>
        <dbReference type="ARBA" id="ARBA00000085"/>
    </source>
</evidence>
<dbReference type="SUPFAM" id="SSF55781">
    <property type="entry name" value="GAF domain-like"/>
    <property type="match status" value="1"/>
</dbReference>
<dbReference type="PANTHER" id="PTHR42878:SF7">
    <property type="entry name" value="SENSOR HISTIDINE KINASE GLRK"/>
    <property type="match status" value="1"/>
</dbReference>
<dbReference type="EMBL" id="CP011509">
    <property type="protein sequence ID" value="AKI98796.1"/>
    <property type="molecule type" value="Genomic_DNA"/>
</dbReference>
<keyword evidence="8" id="KW-0067">ATP-binding</keyword>
<reference evidence="16 18" key="2">
    <citation type="submission" date="2018-08" db="EMBL/GenBank/DDBJ databases">
        <title>Genomic Encyclopedia of Archaeal and Bacterial Type Strains, Phase II (KMG-II): from individual species to whole genera.</title>
        <authorList>
            <person name="Goeker M."/>
        </authorList>
    </citation>
    <scope>NUCLEOTIDE SEQUENCE [LARGE SCALE GENOMIC DNA]</scope>
    <source>
        <strain evidence="16 18">DSM 2261</strain>
    </source>
</reference>
<feature type="region of interest" description="Disordered" evidence="11">
    <location>
        <begin position="1"/>
        <end position="23"/>
    </location>
</feature>
<dbReference type="SMART" id="SM00304">
    <property type="entry name" value="HAMP"/>
    <property type="match status" value="1"/>
</dbReference>
<evidence type="ECO:0000259" key="14">
    <source>
        <dbReference type="PROSITE" id="PS50885"/>
    </source>
</evidence>
<evidence type="ECO:0000256" key="3">
    <source>
        <dbReference type="ARBA" id="ARBA00012438"/>
    </source>
</evidence>
<dbReference type="Pfam" id="PF00512">
    <property type="entry name" value="HisKA"/>
    <property type="match status" value="1"/>
</dbReference>
<feature type="compositionally biased region" description="Pro residues" evidence="11">
    <location>
        <begin position="1"/>
        <end position="11"/>
    </location>
</feature>
<evidence type="ECO:0000256" key="11">
    <source>
        <dbReference type="SAM" id="MobiDB-lite"/>
    </source>
</evidence>
<evidence type="ECO:0000256" key="4">
    <source>
        <dbReference type="ARBA" id="ARBA00022553"/>
    </source>
</evidence>
<evidence type="ECO:0000313" key="15">
    <source>
        <dbReference type="EMBL" id="AKI98796.1"/>
    </source>
</evidence>
<dbReference type="InterPro" id="IPR003018">
    <property type="entry name" value="GAF"/>
</dbReference>
<dbReference type="InterPro" id="IPR029016">
    <property type="entry name" value="GAF-like_dom_sf"/>
</dbReference>
<keyword evidence="9" id="KW-0902">Two-component regulatory system</keyword>
<dbReference type="InterPro" id="IPR033414">
    <property type="entry name" value="Sensor_dom"/>
</dbReference>
<evidence type="ECO:0000256" key="12">
    <source>
        <dbReference type="SAM" id="Phobius"/>
    </source>
</evidence>
<dbReference type="Gene3D" id="3.30.450.40">
    <property type="match status" value="1"/>
</dbReference>
<evidence type="ECO:0000256" key="9">
    <source>
        <dbReference type="ARBA" id="ARBA00023012"/>
    </source>
</evidence>
<dbReference type="PANTHER" id="PTHR42878">
    <property type="entry name" value="TWO-COMPONENT HISTIDINE KINASE"/>
    <property type="match status" value="1"/>
</dbReference>
<dbReference type="Gene3D" id="3.30.565.10">
    <property type="entry name" value="Histidine kinase-like ATPase, C-terminal domain"/>
    <property type="match status" value="1"/>
</dbReference>
<keyword evidence="5" id="KW-0808">Transferase</keyword>
<dbReference type="SMART" id="SM00388">
    <property type="entry name" value="HisKA"/>
    <property type="match status" value="1"/>
</dbReference>
<dbReference type="Proteomes" id="UP000035579">
    <property type="component" value="Chromosome"/>
</dbReference>
<gene>
    <name evidence="15" type="ORF">AA314_00423</name>
    <name evidence="16" type="ORF">ATI61_106185</name>
</gene>
<dbReference type="CDD" id="cd00075">
    <property type="entry name" value="HATPase"/>
    <property type="match status" value="1"/>
</dbReference>
<dbReference type="GO" id="GO:0000156">
    <property type="term" value="F:phosphorelay response regulator activity"/>
    <property type="evidence" value="ECO:0007669"/>
    <property type="project" value="TreeGrafter"/>
</dbReference>
<dbReference type="RefSeq" id="WP_053066005.1">
    <property type="nucleotide sequence ID" value="NZ_CP011509.1"/>
</dbReference>
<keyword evidence="12" id="KW-0472">Membrane</keyword>
<dbReference type="PRINTS" id="PR00344">
    <property type="entry name" value="BCTRLSENSOR"/>
</dbReference>
<feature type="domain" description="Histidine kinase" evidence="13">
    <location>
        <begin position="435"/>
        <end position="654"/>
    </location>
</feature>
<dbReference type="EC" id="2.7.13.3" evidence="3"/>
<dbReference type="GO" id="GO:0030295">
    <property type="term" value="F:protein kinase activator activity"/>
    <property type="evidence" value="ECO:0007669"/>
    <property type="project" value="TreeGrafter"/>
</dbReference>
<evidence type="ECO:0000313" key="18">
    <source>
        <dbReference type="Proteomes" id="UP000256345"/>
    </source>
</evidence>
<dbReference type="KEGG" id="age:AA314_00423"/>